<feature type="non-terminal residue" evidence="2">
    <location>
        <position position="1"/>
    </location>
</feature>
<comment type="caution">
    <text evidence="2">The sequence shown here is derived from an EMBL/GenBank/DDBJ whole genome shotgun (WGS) entry which is preliminary data.</text>
</comment>
<dbReference type="Proteomes" id="UP000789759">
    <property type="component" value="Unassembled WGS sequence"/>
</dbReference>
<evidence type="ECO:0000256" key="1">
    <source>
        <dbReference type="SAM" id="MobiDB-lite"/>
    </source>
</evidence>
<name>A0A9N9KLU6_9GLOM</name>
<evidence type="ECO:0000313" key="2">
    <source>
        <dbReference type="EMBL" id="CAG8839092.1"/>
    </source>
</evidence>
<keyword evidence="3" id="KW-1185">Reference proteome</keyword>
<reference evidence="2" key="1">
    <citation type="submission" date="2021-06" db="EMBL/GenBank/DDBJ databases">
        <authorList>
            <person name="Kallberg Y."/>
            <person name="Tangrot J."/>
            <person name="Rosling A."/>
        </authorList>
    </citation>
    <scope>NUCLEOTIDE SEQUENCE</scope>
    <source>
        <strain evidence="2">FL966</strain>
    </source>
</reference>
<gene>
    <name evidence="2" type="ORF">CPELLU_LOCUS21803</name>
</gene>
<proteinExistence type="predicted"/>
<dbReference type="EMBL" id="CAJVQA010086210">
    <property type="protein sequence ID" value="CAG8839092.1"/>
    <property type="molecule type" value="Genomic_DNA"/>
</dbReference>
<feature type="non-terminal residue" evidence="2">
    <location>
        <position position="44"/>
    </location>
</feature>
<accession>A0A9N9KLU6</accession>
<dbReference type="AlphaFoldDB" id="A0A9N9KLU6"/>
<sequence length="44" mass="4334">SGSTSSATASSTASAANSNSQTSSASLNYLDKASMLELGFLSVM</sequence>
<evidence type="ECO:0000313" key="3">
    <source>
        <dbReference type="Proteomes" id="UP000789759"/>
    </source>
</evidence>
<feature type="region of interest" description="Disordered" evidence="1">
    <location>
        <begin position="1"/>
        <end position="24"/>
    </location>
</feature>
<protein>
    <submittedName>
        <fullName evidence="2">7595_t:CDS:1</fullName>
    </submittedName>
</protein>
<organism evidence="2 3">
    <name type="scientific">Cetraspora pellucida</name>
    <dbReference type="NCBI Taxonomy" id="1433469"/>
    <lineage>
        <taxon>Eukaryota</taxon>
        <taxon>Fungi</taxon>
        <taxon>Fungi incertae sedis</taxon>
        <taxon>Mucoromycota</taxon>
        <taxon>Glomeromycotina</taxon>
        <taxon>Glomeromycetes</taxon>
        <taxon>Diversisporales</taxon>
        <taxon>Gigasporaceae</taxon>
        <taxon>Cetraspora</taxon>
    </lineage>
</organism>